<comment type="caution">
    <text evidence="5">The sequence shown here is derived from an EMBL/GenBank/DDBJ whole genome shotgun (WGS) entry which is preliminary data.</text>
</comment>
<comment type="subcellular location">
    <subcellularLocation>
        <location evidence="1">Cytoplasm</location>
    </subcellularLocation>
</comment>
<accession>A0A1X2EQQ0</accession>
<name>A0A1X2EQQ0_9MYCO</name>
<evidence type="ECO:0000256" key="2">
    <source>
        <dbReference type="ARBA" id="ARBA00006411"/>
    </source>
</evidence>
<dbReference type="InterPro" id="IPR025734">
    <property type="entry name" value="EspG"/>
</dbReference>
<dbReference type="EMBL" id="LQPZ01000005">
    <property type="protein sequence ID" value="ORX08561.1"/>
    <property type="molecule type" value="Genomic_DNA"/>
</dbReference>
<evidence type="ECO:0000256" key="3">
    <source>
        <dbReference type="ARBA" id="ARBA00022490"/>
    </source>
</evidence>
<evidence type="ECO:0000256" key="1">
    <source>
        <dbReference type="ARBA" id="ARBA00004496"/>
    </source>
</evidence>
<keyword evidence="6" id="KW-1185">Reference proteome</keyword>
<evidence type="ECO:0000313" key="5">
    <source>
        <dbReference type="EMBL" id="ORX08561.1"/>
    </source>
</evidence>
<comment type="similarity">
    <text evidence="2">Belongs to the EspG family.</text>
</comment>
<dbReference type="RefSeq" id="WP_085107320.1">
    <property type="nucleotide sequence ID" value="NZ_JACKSN010000043.1"/>
</dbReference>
<dbReference type="Proteomes" id="UP000193090">
    <property type="component" value="Unassembled WGS sequence"/>
</dbReference>
<keyword evidence="3" id="KW-0963">Cytoplasm</keyword>
<gene>
    <name evidence="5" type="ORF">AWC30_01770</name>
</gene>
<evidence type="ECO:0000256" key="4">
    <source>
        <dbReference type="ARBA" id="ARBA00023186"/>
    </source>
</evidence>
<sequence length="276" mass="28988">MLTTTVDGLWALQALTGIEVLSPELGLRPLLPRIETAALALRHPVLADLRRAGVVDAAGAVSEPVTEWLTVLARRDVALFTELRAPDGAAPLRALLARYARWWAVLERRGDIVALSGVGQTSERHGAESIIAAEIERLCGPAPPAPLHPVTLPLDAVRAAGNAAALKTVLAHHGADADQIRLLLAAADPQRSTRASLVALQSGIDGAGAARTHVEPSAVTIIDIAEGRLCAEQTVTGGRGWSVIAPGTSKTIAAALDRMLHRLPAPDGWHCHRKAV</sequence>
<dbReference type="STRING" id="1798.AWC30_01770"/>
<dbReference type="OrthoDB" id="4741091at2"/>
<proteinExistence type="inferred from homology"/>
<reference evidence="5 6" key="1">
    <citation type="submission" date="2016-01" db="EMBL/GenBank/DDBJ databases">
        <title>The new phylogeny of the genus Mycobacterium.</title>
        <authorList>
            <person name="Tarcisio F."/>
            <person name="Conor M."/>
            <person name="Antonella G."/>
            <person name="Elisabetta G."/>
            <person name="Giulia F.S."/>
            <person name="Sara T."/>
            <person name="Anna F."/>
            <person name="Clotilde B."/>
            <person name="Roberto B."/>
            <person name="Veronica D.S."/>
            <person name="Fabio R."/>
            <person name="Monica P."/>
            <person name="Olivier J."/>
            <person name="Enrico T."/>
            <person name="Nicola S."/>
        </authorList>
    </citation>
    <scope>NUCLEOTIDE SEQUENCE [LARGE SCALE GENOMIC DNA]</scope>
    <source>
        <strain evidence="5 6">DSM 44153</strain>
    </source>
</reference>
<dbReference type="AlphaFoldDB" id="A0A1X2EQQ0"/>
<dbReference type="GO" id="GO:0005737">
    <property type="term" value="C:cytoplasm"/>
    <property type="evidence" value="ECO:0007669"/>
    <property type="project" value="UniProtKB-SubCell"/>
</dbReference>
<organism evidence="5 6">
    <name type="scientific">Mycolicibacillus trivialis</name>
    <dbReference type="NCBI Taxonomy" id="1798"/>
    <lineage>
        <taxon>Bacteria</taxon>
        <taxon>Bacillati</taxon>
        <taxon>Actinomycetota</taxon>
        <taxon>Actinomycetes</taxon>
        <taxon>Mycobacteriales</taxon>
        <taxon>Mycobacteriaceae</taxon>
        <taxon>Mycolicibacillus</taxon>
    </lineage>
</organism>
<protein>
    <submittedName>
        <fullName evidence="5">Secretion protein EspG</fullName>
    </submittedName>
</protein>
<evidence type="ECO:0000313" key="6">
    <source>
        <dbReference type="Proteomes" id="UP000193090"/>
    </source>
</evidence>
<dbReference type="Pfam" id="PF14011">
    <property type="entry name" value="ESX-1_EspG"/>
    <property type="match status" value="1"/>
</dbReference>
<keyword evidence="4" id="KW-0143">Chaperone</keyword>